<dbReference type="InterPro" id="IPR058245">
    <property type="entry name" value="NreC/VraR/RcsB-like_REC"/>
</dbReference>
<dbReference type="InterPro" id="IPR039420">
    <property type="entry name" value="WalR-like"/>
</dbReference>
<evidence type="ECO:0000256" key="4">
    <source>
        <dbReference type="ARBA" id="ARBA00023163"/>
    </source>
</evidence>
<dbReference type="SMART" id="SM00448">
    <property type="entry name" value="REC"/>
    <property type="match status" value="1"/>
</dbReference>
<evidence type="ECO:0000256" key="5">
    <source>
        <dbReference type="PROSITE-ProRule" id="PRU00169"/>
    </source>
</evidence>
<keyword evidence="3 8" id="KW-0238">DNA-binding</keyword>
<dbReference type="Gene3D" id="3.40.50.2300">
    <property type="match status" value="1"/>
</dbReference>
<evidence type="ECO:0000256" key="1">
    <source>
        <dbReference type="ARBA" id="ARBA00022553"/>
    </source>
</evidence>
<evidence type="ECO:0000259" key="6">
    <source>
        <dbReference type="PROSITE" id="PS50043"/>
    </source>
</evidence>
<evidence type="ECO:0000256" key="2">
    <source>
        <dbReference type="ARBA" id="ARBA00023015"/>
    </source>
</evidence>
<dbReference type="SUPFAM" id="SSF46894">
    <property type="entry name" value="C-terminal effector domain of the bipartite response regulators"/>
    <property type="match status" value="1"/>
</dbReference>
<dbReference type="Pfam" id="PF00196">
    <property type="entry name" value="GerE"/>
    <property type="match status" value="1"/>
</dbReference>
<dbReference type="GO" id="GO:0006355">
    <property type="term" value="P:regulation of DNA-templated transcription"/>
    <property type="evidence" value="ECO:0007669"/>
    <property type="project" value="InterPro"/>
</dbReference>
<keyword evidence="2" id="KW-0805">Transcription regulation</keyword>
<keyword evidence="4" id="KW-0804">Transcription</keyword>
<dbReference type="SUPFAM" id="SSF52172">
    <property type="entry name" value="CheY-like"/>
    <property type="match status" value="1"/>
</dbReference>
<gene>
    <name evidence="8" type="ORF">GCM10007964_49780</name>
</gene>
<evidence type="ECO:0000313" key="9">
    <source>
        <dbReference type="Proteomes" id="UP000645217"/>
    </source>
</evidence>
<dbReference type="CDD" id="cd17535">
    <property type="entry name" value="REC_NarL-like"/>
    <property type="match status" value="1"/>
</dbReference>
<protein>
    <submittedName>
        <fullName evidence="8">DNA-binding response regulator</fullName>
    </submittedName>
</protein>
<dbReference type="InterPro" id="IPR016032">
    <property type="entry name" value="Sig_transdc_resp-reg_C-effctor"/>
</dbReference>
<dbReference type="PROSITE" id="PS00622">
    <property type="entry name" value="HTH_LUXR_1"/>
    <property type="match status" value="1"/>
</dbReference>
<dbReference type="PANTHER" id="PTHR43214:SF24">
    <property type="entry name" value="TRANSCRIPTIONAL REGULATORY PROTEIN NARL-RELATED"/>
    <property type="match status" value="1"/>
</dbReference>
<dbReference type="RefSeq" id="WP_189165456.1">
    <property type="nucleotide sequence ID" value="NZ_BMNT01000029.1"/>
</dbReference>
<accession>A0A917RDB5</accession>
<dbReference type="CDD" id="cd06170">
    <property type="entry name" value="LuxR_C_like"/>
    <property type="match status" value="1"/>
</dbReference>
<feature type="modified residue" description="4-aspartylphosphate" evidence="5">
    <location>
        <position position="54"/>
    </location>
</feature>
<dbReference type="PROSITE" id="PS50043">
    <property type="entry name" value="HTH_LUXR_2"/>
    <property type="match status" value="1"/>
</dbReference>
<dbReference type="AlphaFoldDB" id="A0A917RDB5"/>
<dbReference type="InterPro" id="IPR001789">
    <property type="entry name" value="Sig_transdc_resp-reg_receiver"/>
</dbReference>
<organism evidence="8 9">
    <name type="scientific">Sphaerisporangium melleum</name>
    <dbReference type="NCBI Taxonomy" id="321316"/>
    <lineage>
        <taxon>Bacteria</taxon>
        <taxon>Bacillati</taxon>
        <taxon>Actinomycetota</taxon>
        <taxon>Actinomycetes</taxon>
        <taxon>Streptosporangiales</taxon>
        <taxon>Streptosporangiaceae</taxon>
        <taxon>Sphaerisporangium</taxon>
    </lineage>
</organism>
<comment type="caution">
    <text evidence="8">The sequence shown here is derived from an EMBL/GenBank/DDBJ whole genome shotgun (WGS) entry which is preliminary data.</text>
</comment>
<name>A0A917RDB5_9ACTN</name>
<dbReference type="InterPro" id="IPR000792">
    <property type="entry name" value="Tscrpt_reg_LuxR_C"/>
</dbReference>
<dbReference type="PROSITE" id="PS50110">
    <property type="entry name" value="RESPONSE_REGULATORY"/>
    <property type="match status" value="1"/>
</dbReference>
<feature type="domain" description="HTH luxR-type" evidence="6">
    <location>
        <begin position="148"/>
        <end position="213"/>
    </location>
</feature>
<evidence type="ECO:0000256" key="3">
    <source>
        <dbReference type="ARBA" id="ARBA00023125"/>
    </source>
</evidence>
<sequence length="219" mass="23446">MIRVVLADDEAMIRVGVRTILTTDPGIEVVAEAADGREAIELVRAHRPDIAMLDIRMPRLDGLSAAAELRAGVPEVAVIMLTTFDEDEYVSRALAEGASGFLLKAADPRELIIGVRAVADGAAYLSPRIARKVIARLGGGRLSRADAARRRLEALTPREVEVLALVGRGMSNQAIARELFLSEGTVKTHVSAILLRLGLDNRVQAAIIAYEAGLVHTAL</sequence>
<dbReference type="EMBL" id="BMNT01000029">
    <property type="protein sequence ID" value="GGL01761.1"/>
    <property type="molecule type" value="Genomic_DNA"/>
</dbReference>
<dbReference type="Pfam" id="PF00072">
    <property type="entry name" value="Response_reg"/>
    <property type="match status" value="1"/>
</dbReference>
<proteinExistence type="predicted"/>
<feature type="domain" description="Response regulatory" evidence="7">
    <location>
        <begin position="3"/>
        <end position="119"/>
    </location>
</feature>
<dbReference type="InterPro" id="IPR011006">
    <property type="entry name" value="CheY-like_superfamily"/>
</dbReference>
<reference evidence="8" key="2">
    <citation type="submission" date="2020-09" db="EMBL/GenBank/DDBJ databases">
        <authorList>
            <person name="Sun Q."/>
            <person name="Ohkuma M."/>
        </authorList>
    </citation>
    <scope>NUCLEOTIDE SEQUENCE</scope>
    <source>
        <strain evidence="8">JCM 13064</strain>
    </source>
</reference>
<evidence type="ECO:0000313" key="8">
    <source>
        <dbReference type="EMBL" id="GGL01761.1"/>
    </source>
</evidence>
<keyword evidence="1 5" id="KW-0597">Phosphoprotein</keyword>
<dbReference type="GO" id="GO:0000160">
    <property type="term" value="P:phosphorelay signal transduction system"/>
    <property type="evidence" value="ECO:0007669"/>
    <property type="project" value="InterPro"/>
</dbReference>
<dbReference type="SMART" id="SM00421">
    <property type="entry name" value="HTH_LUXR"/>
    <property type="match status" value="1"/>
</dbReference>
<dbReference type="PANTHER" id="PTHR43214">
    <property type="entry name" value="TWO-COMPONENT RESPONSE REGULATOR"/>
    <property type="match status" value="1"/>
</dbReference>
<evidence type="ECO:0000259" key="7">
    <source>
        <dbReference type="PROSITE" id="PS50110"/>
    </source>
</evidence>
<reference evidence="8" key="1">
    <citation type="journal article" date="2014" name="Int. J. Syst. Evol. Microbiol.">
        <title>Complete genome sequence of Corynebacterium casei LMG S-19264T (=DSM 44701T), isolated from a smear-ripened cheese.</title>
        <authorList>
            <consortium name="US DOE Joint Genome Institute (JGI-PGF)"/>
            <person name="Walter F."/>
            <person name="Albersmeier A."/>
            <person name="Kalinowski J."/>
            <person name="Ruckert C."/>
        </authorList>
    </citation>
    <scope>NUCLEOTIDE SEQUENCE</scope>
    <source>
        <strain evidence="8">JCM 13064</strain>
    </source>
</reference>
<dbReference type="GO" id="GO:0003677">
    <property type="term" value="F:DNA binding"/>
    <property type="evidence" value="ECO:0007669"/>
    <property type="project" value="UniProtKB-KW"/>
</dbReference>
<dbReference type="PRINTS" id="PR00038">
    <property type="entry name" value="HTHLUXR"/>
</dbReference>
<keyword evidence="9" id="KW-1185">Reference proteome</keyword>
<dbReference type="Proteomes" id="UP000645217">
    <property type="component" value="Unassembled WGS sequence"/>
</dbReference>